<dbReference type="eggNOG" id="KOG0988">
    <property type="taxonomic scope" value="Eukaryota"/>
</dbReference>
<dbReference type="EMBL" id="DS469606">
    <property type="protein sequence ID" value="EDO39480.1"/>
    <property type="molecule type" value="Genomic_DNA"/>
</dbReference>
<dbReference type="GO" id="GO:0003968">
    <property type="term" value="F:RNA-directed RNA polymerase activity"/>
    <property type="evidence" value="ECO:0007669"/>
    <property type="project" value="UniProtKB-KW"/>
</dbReference>
<proteinExistence type="inferred from homology"/>
<dbReference type="STRING" id="45351.A7SA10"/>
<feature type="non-terminal residue" evidence="3">
    <location>
        <position position="523"/>
    </location>
</feature>
<dbReference type="InParanoid" id="A7SA10"/>
<dbReference type="HOGENOM" id="CLU_001366_3_3_1"/>
<dbReference type="KEGG" id="nve:5511133"/>
<dbReference type="InterPro" id="IPR057596">
    <property type="entry name" value="RDRP_core"/>
</dbReference>
<dbReference type="Proteomes" id="UP000001593">
    <property type="component" value="Unassembled WGS sequence"/>
</dbReference>
<dbReference type="GO" id="GO:0003723">
    <property type="term" value="F:RNA binding"/>
    <property type="evidence" value="ECO:0007669"/>
    <property type="project" value="UniProtKB-KW"/>
</dbReference>
<keyword evidence="1" id="KW-0696">RNA-directed RNA polymerase</keyword>
<evidence type="ECO:0000313" key="4">
    <source>
        <dbReference type="Proteomes" id="UP000001593"/>
    </source>
</evidence>
<comment type="similarity">
    <text evidence="1">Belongs to the RdRP family.</text>
</comment>
<evidence type="ECO:0000313" key="3">
    <source>
        <dbReference type="EMBL" id="EDO39480.1"/>
    </source>
</evidence>
<accession>A7SA10</accession>
<reference evidence="3 4" key="1">
    <citation type="journal article" date="2007" name="Science">
        <title>Sea anemone genome reveals ancestral eumetazoan gene repertoire and genomic organization.</title>
        <authorList>
            <person name="Putnam N.H."/>
            <person name="Srivastava M."/>
            <person name="Hellsten U."/>
            <person name="Dirks B."/>
            <person name="Chapman J."/>
            <person name="Salamov A."/>
            <person name="Terry A."/>
            <person name="Shapiro H."/>
            <person name="Lindquist E."/>
            <person name="Kapitonov V.V."/>
            <person name="Jurka J."/>
            <person name="Genikhovich G."/>
            <person name="Grigoriev I.V."/>
            <person name="Lucas S.M."/>
            <person name="Steele R.E."/>
            <person name="Finnerty J.R."/>
            <person name="Technau U."/>
            <person name="Martindale M.Q."/>
            <person name="Rokhsar D.S."/>
        </authorList>
    </citation>
    <scope>NUCLEOTIDE SEQUENCE [LARGE SCALE GENOMIC DNA]</scope>
    <source>
        <strain evidence="4">CH2 X CH6</strain>
    </source>
</reference>
<sequence length="523" mass="59190">IRRWMGDFSSIRCVGTYVSRMGQCFSTSLDTVGITVDGIECLEKDDIQTEEKSYTFTDGIGGISSQLARKVTIKIGKDFIPSAFQIRYAGCKGVLAVDKSLGEKQLFCRPSMRKFQSSHRRLEVLQTSRPQAVYLNHQVIMLLSNLGISDDVFMSLLEKTLDNLGGTLLDERLAMRQLSSAVKRGISYRDLFDAGVHLTVEPFFRSLNAAVYRDRLMQLLMKARMQLPLESARLMMGVVDETGVLEYGQVFVQYSAASNDPRSDKEFELSDKRVLKGPVVVTRNPCLHPGDVRRLVAIDTPKLRHLVDCVVFPKTGQRPHPSEMAGGDLDGDLYFVCWYKPLIPSQEISLYDPMDYKAPPKREDRTEITSADMTQYIVDYIRMDILGVIDNSHKALADKLKKGVQSEECLFLAEAHSYAVDAPKTGQWPDLNGLKLPKSYPDFMMKTDKPTYRSKKLLGKLYRSCRSFKKLAEDSAPKEITKPCLDPNLLVAGYRRFLDEAKNVYQEYCLRLDHIMGIYGINT</sequence>
<name>A7SA10_NEMVE</name>
<dbReference type="InterPro" id="IPR007855">
    <property type="entry name" value="RDRP"/>
</dbReference>
<protein>
    <recommendedName>
        <fullName evidence="1">RNA-dependent RNA polymerase</fullName>
        <ecNumber evidence="1">2.7.7.48</ecNumber>
    </recommendedName>
</protein>
<keyword evidence="1" id="KW-0694">RNA-binding</keyword>
<dbReference type="PANTHER" id="PTHR23079:SF55">
    <property type="entry name" value="RNA-DIRECTED RNA POLYMERASE"/>
    <property type="match status" value="1"/>
</dbReference>
<dbReference type="EC" id="2.7.7.48" evidence="1"/>
<dbReference type="OMA" id="RRIDINM"/>
<keyword evidence="1" id="KW-0548">Nucleotidyltransferase</keyword>
<comment type="catalytic activity">
    <reaction evidence="1">
        <text>RNA(n) + a ribonucleoside 5'-triphosphate = RNA(n+1) + diphosphate</text>
        <dbReference type="Rhea" id="RHEA:21248"/>
        <dbReference type="Rhea" id="RHEA-COMP:14527"/>
        <dbReference type="Rhea" id="RHEA-COMP:17342"/>
        <dbReference type="ChEBI" id="CHEBI:33019"/>
        <dbReference type="ChEBI" id="CHEBI:61557"/>
        <dbReference type="ChEBI" id="CHEBI:140395"/>
        <dbReference type="EC" id="2.7.7.48"/>
    </reaction>
</comment>
<dbReference type="OrthoDB" id="6513042at2759"/>
<keyword evidence="4" id="KW-1185">Reference proteome</keyword>
<evidence type="ECO:0000256" key="1">
    <source>
        <dbReference type="RuleBase" id="RU363098"/>
    </source>
</evidence>
<keyword evidence="1" id="KW-0808">Transferase</keyword>
<evidence type="ECO:0000259" key="2">
    <source>
        <dbReference type="Pfam" id="PF05183"/>
    </source>
</evidence>
<dbReference type="PhylomeDB" id="A7SA10"/>
<dbReference type="Pfam" id="PF05183">
    <property type="entry name" value="RdRP"/>
    <property type="match status" value="1"/>
</dbReference>
<dbReference type="PANTHER" id="PTHR23079">
    <property type="entry name" value="RNA-DEPENDENT RNA POLYMERASE"/>
    <property type="match status" value="1"/>
</dbReference>
<gene>
    <name evidence="3" type="ORF">NEMVEDRAFT_v1g70204</name>
</gene>
<feature type="domain" description="RDRP core" evidence="2">
    <location>
        <begin position="1"/>
        <end position="464"/>
    </location>
</feature>
<feature type="non-terminal residue" evidence="3">
    <location>
        <position position="1"/>
    </location>
</feature>
<organism evidence="3 4">
    <name type="scientific">Nematostella vectensis</name>
    <name type="common">Starlet sea anemone</name>
    <dbReference type="NCBI Taxonomy" id="45351"/>
    <lineage>
        <taxon>Eukaryota</taxon>
        <taxon>Metazoa</taxon>
        <taxon>Cnidaria</taxon>
        <taxon>Anthozoa</taxon>
        <taxon>Hexacorallia</taxon>
        <taxon>Actiniaria</taxon>
        <taxon>Edwardsiidae</taxon>
        <taxon>Nematostella</taxon>
    </lineage>
</organism>
<dbReference type="GO" id="GO:0031047">
    <property type="term" value="P:regulatory ncRNA-mediated gene silencing"/>
    <property type="evidence" value="ECO:0007669"/>
    <property type="project" value="UniProtKB-KW"/>
</dbReference>
<dbReference type="AlphaFoldDB" id="A7SA10"/>